<dbReference type="EMBL" id="AAOJ01000020">
    <property type="protein sequence ID" value="EAS62455.1"/>
    <property type="molecule type" value="Genomic_DNA"/>
</dbReference>
<sequence>MLDQSMNSLFFILSIALPITWAFTGWFILFGLPKLINKLKTPKSRKQY</sequence>
<feature type="transmembrane region" description="Helical" evidence="1">
    <location>
        <begin position="12"/>
        <end position="36"/>
    </location>
</feature>
<keyword evidence="1" id="KW-0472">Membrane</keyword>
<protein>
    <submittedName>
        <fullName evidence="2">Uncharacterized protein</fullName>
    </submittedName>
</protein>
<dbReference type="AlphaFoldDB" id="Q1ZJR7"/>
<proteinExistence type="predicted"/>
<name>Q1ZJR7_PHOAS</name>
<evidence type="ECO:0000313" key="2">
    <source>
        <dbReference type="EMBL" id="EAS62455.1"/>
    </source>
</evidence>
<evidence type="ECO:0000256" key="1">
    <source>
        <dbReference type="SAM" id="Phobius"/>
    </source>
</evidence>
<accession>Q1ZJR7</accession>
<dbReference type="RefSeq" id="WP_005363303.1">
    <property type="nucleotide sequence ID" value="NZ_AAOJ01000020.1"/>
</dbReference>
<comment type="caution">
    <text evidence="2">The sequence shown here is derived from an EMBL/GenBank/DDBJ whole genome shotgun (WGS) entry which is preliminary data.</text>
</comment>
<organism evidence="2 3">
    <name type="scientific">Photobacterium angustum (strain S14 / CCUG 15956)</name>
    <name type="common">Vibrio sp. (strain S14 / CCUG 15956)</name>
    <dbReference type="NCBI Taxonomy" id="314292"/>
    <lineage>
        <taxon>Bacteria</taxon>
        <taxon>Pseudomonadati</taxon>
        <taxon>Pseudomonadota</taxon>
        <taxon>Gammaproteobacteria</taxon>
        <taxon>Vibrionales</taxon>
        <taxon>Vibrionaceae</taxon>
        <taxon>Photobacterium</taxon>
    </lineage>
</organism>
<evidence type="ECO:0000313" key="3">
    <source>
        <dbReference type="Proteomes" id="UP000001603"/>
    </source>
</evidence>
<keyword evidence="1" id="KW-0812">Transmembrane</keyword>
<gene>
    <name evidence="2" type="ORF">VAS14_00261</name>
</gene>
<keyword evidence="1" id="KW-1133">Transmembrane helix</keyword>
<reference evidence="2 3" key="1">
    <citation type="journal article" date="2009" name="Proc. Natl. Acad. Sci. U.S.A.">
        <title>The genomic basis of trophic strategy in marine bacteria.</title>
        <authorList>
            <person name="Lauro F.M."/>
            <person name="McDougald D."/>
            <person name="Thomas T."/>
            <person name="Williams T.J."/>
            <person name="Egan S."/>
            <person name="Rice S."/>
            <person name="DeMaere M.Z."/>
            <person name="Ting L."/>
            <person name="Ertan H."/>
            <person name="Johnson J."/>
            <person name="Ferriera S."/>
            <person name="Lapidus A."/>
            <person name="Anderson I."/>
            <person name="Kyrpides N."/>
            <person name="Munk A.C."/>
            <person name="Detter C."/>
            <person name="Han C.S."/>
            <person name="Brown M.V."/>
            <person name="Robb F.T."/>
            <person name="Kjelleberg S."/>
            <person name="Cavicchioli R."/>
        </authorList>
    </citation>
    <scope>NUCLEOTIDE SEQUENCE [LARGE SCALE GENOMIC DNA]</scope>
    <source>
        <strain evidence="2 3">S14</strain>
    </source>
</reference>
<dbReference type="Proteomes" id="UP000001603">
    <property type="component" value="Unassembled WGS sequence"/>
</dbReference>
<dbReference type="HOGENOM" id="CLU_3156079_0_0_6"/>